<gene>
    <name evidence="8" type="primary">Dmoj\GI15703</name>
    <name evidence="8" type="ORF">Dmoj_GI15703</name>
</gene>
<dbReference type="AlphaFoldDB" id="B4L487"/>
<reference evidence="8 9" key="1">
    <citation type="journal article" date="2007" name="Nature">
        <title>Evolution of genes and genomes on the Drosophila phylogeny.</title>
        <authorList>
            <consortium name="Drosophila 12 Genomes Consortium"/>
            <person name="Clark A.G."/>
            <person name="Eisen M.B."/>
            <person name="Smith D.R."/>
            <person name="Bergman C.M."/>
            <person name="Oliver B."/>
            <person name="Markow T.A."/>
            <person name="Kaufman T.C."/>
            <person name="Kellis M."/>
            <person name="Gelbart W."/>
            <person name="Iyer V.N."/>
            <person name="Pollard D.A."/>
            <person name="Sackton T.B."/>
            <person name="Larracuente A.M."/>
            <person name="Singh N.D."/>
            <person name="Abad J.P."/>
            <person name="Abt D.N."/>
            <person name="Adryan B."/>
            <person name="Aguade M."/>
            <person name="Akashi H."/>
            <person name="Anderson W.W."/>
            <person name="Aquadro C.F."/>
            <person name="Ardell D.H."/>
            <person name="Arguello R."/>
            <person name="Artieri C.G."/>
            <person name="Barbash D.A."/>
            <person name="Barker D."/>
            <person name="Barsanti P."/>
            <person name="Batterham P."/>
            <person name="Batzoglou S."/>
            <person name="Begun D."/>
            <person name="Bhutkar A."/>
            <person name="Blanco E."/>
            <person name="Bosak S.A."/>
            <person name="Bradley R.K."/>
            <person name="Brand A.D."/>
            <person name="Brent M.R."/>
            <person name="Brooks A.N."/>
            <person name="Brown R.H."/>
            <person name="Butlin R.K."/>
            <person name="Caggese C."/>
            <person name="Calvi B.R."/>
            <person name="Bernardo de Carvalho A."/>
            <person name="Caspi A."/>
            <person name="Castrezana S."/>
            <person name="Celniker S.E."/>
            <person name="Chang J.L."/>
            <person name="Chapple C."/>
            <person name="Chatterji S."/>
            <person name="Chinwalla A."/>
            <person name="Civetta A."/>
            <person name="Clifton S.W."/>
            <person name="Comeron J.M."/>
            <person name="Costello J.C."/>
            <person name="Coyne J.A."/>
            <person name="Daub J."/>
            <person name="David R.G."/>
            <person name="Delcher A.L."/>
            <person name="Delehaunty K."/>
            <person name="Do C.B."/>
            <person name="Ebling H."/>
            <person name="Edwards K."/>
            <person name="Eickbush T."/>
            <person name="Evans J.D."/>
            <person name="Filipski A."/>
            <person name="Findeiss S."/>
            <person name="Freyhult E."/>
            <person name="Fulton L."/>
            <person name="Fulton R."/>
            <person name="Garcia A.C."/>
            <person name="Gardiner A."/>
            <person name="Garfield D.A."/>
            <person name="Garvin B.E."/>
            <person name="Gibson G."/>
            <person name="Gilbert D."/>
            <person name="Gnerre S."/>
            <person name="Godfrey J."/>
            <person name="Good R."/>
            <person name="Gotea V."/>
            <person name="Gravely B."/>
            <person name="Greenberg A.J."/>
            <person name="Griffiths-Jones S."/>
            <person name="Gross S."/>
            <person name="Guigo R."/>
            <person name="Gustafson E.A."/>
            <person name="Haerty W."/>
            <person name="Hahn M.W."/>
            <person name="Halligan D.L."/>
            <person name="Halpern A.L."/>
            <person name="Halter G.M."/>
            <person name="Han M.V."/>
            <person name="Heger A."/>
            <person name="Hillier L."/>
            <person name="Hinrichs A.S."/>
            <person name="Holmes I."/>
            <person name="Hoskins R.A."/>
            <person name="Hubisz M.J."/>
            <person name="Hultmark D."/>
            <person name="Huntley M.A."/>
            <person name="Jaffe D.B."/>
            <person name="Jagadeeshan S."/>
            <person name="Jeck W.R."/>
            <person name="Johnson J."/>
            <person name="Jones C.D."/>
            <person name="Jordan W.C."/>
            <person name="Karpen G.H."/>
            <person name="Kataoka E."/>
            <person name="Keightley P.D."/>
            <person name="Kheradpour P."/>
            <person name="Kirkness E.F."/>
            <person name="Koerich L.B."/>
            <person name="Kristiansen K."/>
            <person name="Kudrna D."/>
            <person name="Kulathinal R.J."/>
            <person name="Kumar S."/>
            <person name="Kwok R."/>
            <person name="Lander E."/>
            <person name="Langley C.H."/>
            <person name="Lapoint R."/>
            <person name="Lazzaro B.P."/>
            <person name="Lee S.J."/>
            <person name="Levesque L."/>
            <person name="Li R."/>
            <person name="Lin C.F."/>
            <person name="Lin M.F."/>
            <person name="Lindblad-Toh K."/>
            <person name="Llopart A."/>
            <person name="Long M."/>
            <person name="Low L."/>
            <person name="Lozovsky E."/>
            <person name="Lu J."/>
            <person name="Luo M."/>
            <person name="Machado C.A."/>
            <person name="Makalowski W."/>
            <person name="Marzo M."/>
            <person name="Matsuda M."/>
            <person name="Matzkin L."/>
            <person name="McAllister B."/>
            <person name="McBride C.S."/>
            <person name="McKernan B."/>
            <person name="McKernan K."/>
            <person name="Mendez-Lago M."/>
            <person name="Minx P."/>
            <person name="Mollenhauer M.U."/>
            <person name="Montooth K."/>
            <person name="Mount S.M."/>
            <person name="Mu X."/>
            <person name="Myers E."/>
            <person name="Negre B."/>
            <person name="Newfeld S."/>
            <person name="Nielsen R."/>
            <person name="Noor M.A."/>
            <person name="O'Grady P."/>
            <person name="Pachter L."/>
            <person name="Papaceit M."/>
            <person name="Parisi M.J."/>
            <person name="Parisi M."/>
            <person name="Parts L."/>
            <person name="Pedersen J.S."/>
            <person name="Pesole G."/>
            <person name="Phillippy A.M."/>
            <person name="Ponting C.P."/>
            <person name="Pop M."/>
            <person name="Porcelli D."/>
            <person name="Powell J.R."/>
            <person name="Prohaska S."/>
            <person name="Pruitt K."/>
            <person name="Puig M."/>
            <person name="Quesneville H."/>
            <person name="Ram K.R."/>
            <person name="Rand D."/>
            <person name="Rasmussen M.D."/>
            <person name="Reed L.K."/>
            <person name="Reenan R."/>
            <person name="Reily A."/>
            <person name="Remington K.A."/>
            <person name="Rieger T.T."/>
            <person name="Ritchie M.G."/>
            <person name="Robin C."/>
            <person name="Rogers Y.H."/>
            <person name="Rohde C."/>
            <person name="Rozas J."/>
            <person name="Rubenfield M.J."/>
            <person name="Ruiz A."/>
            <person name="Russo S."/>
            <person name="Salzberg S.L."/>
            <person name="Sanchez-Gracia A."/>
            <person name="Saranga D.J."/>
            <person name="Sato H."/>
            <person name="Schaeffer S.W."/>
            <person name="Schatz M.C."/>
            <person name="Schlenke T."/>
            <person name="Schwartz R."/>
            <person name="Segarra C."/>
            <person name="Singh R.S."/>
            <person name="Sirot L."/>
            <person name="Sirota M."/>
            <person name="Sisneros N.B."/>
            <person name="Smith C.D."/>
            <person name="Smith T.F."/>
            <person name="Spieth J."/>
            <person name="Stage D.E."/>
            <person name="Stark A."/>
            <person name="Stephan W."/>
            <person name="Strausberg R.L."/>
            <person name="Strempel S."/>
            <person name="Sturgill D."/>
            <person name="Sutton G."/>
            <person name="Sutton G.G."/>
            <person name="Tao W."/>
            <person name="Teichmann S."/>
            <person name="Tobari Y.N."/>
            <person name="Tomimura Y."/>
            <person name="Tsolas J.M."/>
            <person name="Valente V.L."/>
            <person name="Venter E."/>
            <person name="Venter J.C."/>
            <person name="Vicario S."/>
            <person name="Vieira F.G."/>
            <person name="Vilella A.J."/>
            <person name="Villasante A."/>
            <person name="Walenz B."/>
            <person name="Wang J."/>
            <person name="Wasserman M."/>
            <person name="Watts T."/>
            <person name="Wilson D."/>
            <person name="Wilson R.K."/>
            <person name="Wing R.A."/>
            <person name="Wolfner M.F."/>
            <person name="Wong A."/>
            <person name="Wong G.K."/>
            <person name="Wu C.I."/>
            <person name="Wu G."/>
            <person name="Yamamoto D."/>
            <person name="Yang H.P."/>
            <person name="Yang S.P."/>
            <person name="Yorke J.A."/>
            <person name="Yoshida K."/>
            <person name="Zdobnov E."/>
            <person name="Zhang P."/>
            <person name="Zhang Y."/>
            <person name="Zimin A.V."/>
            <person name="Baldwin J."/>
            <person name="Abdouelleil A."/>
            <person name="Abdulkadir J."/>
            <person name="Abebe A."/>
            <person name="Abera B."/>
            <person name="Abreu J."/>
            <person name="Acer S.C."/>
            <person name="Aftuck L."/>
            <person name="Alexander A."/>
            <person name="An P."/>
            <person name="Anderson E."/>
            <person name="Anderson S."/>
            <person name="Arachi H."/>
            <person name="Azer M."/>
            <person name="Bachantsang P."/>
            <person name="Barry A."/>
            <person name="Bayul T."/>
            <person name="Berlin A."/>
            <person name="Bessette D."/>
            <person name="Bloom T."/>
            <person name="Blye J."/>
            <person name="Boguslavskiy L."/>
            <person name="Bonnet C."/>
            <person name="Boukhgalter B."/>
            <person name="Bourzgui I."/>
            <person name="Brown A."/>
            <person name="Cahill P."/>
            <person name="Channer S."/>
            <person name="Cheshatsang Y."/>
            <person name="Chuda L."/>
            <person name="Citroen M."/>
            <person name="Collymore A."/>
            <person name="Cooke P."/>
            <person name="Costello M."/>
            <person name="D'Aco K."/>
            <person name="Daza R."/>
            <person name="De Haan G."/>
            <person name="DeGray S."/>
            <person name="DeMaso C."/>
            <person name="Dhargay N."/>
            <person name="Dooley K."/>
            <person name="Dooley E."/>
            <person name="Doricent M."/>
            <person name="Dorje P."/>
            <person name="Dorjee K."/>
            <person name="Dupes A."/>
            <person name="Elong R."/>
            <person name="Falk J."/>
            <person name="Farina A."/>
            <person name="Faro S."/>
            <person name="Ferguson D."/>
            <person name="Fisher S."/>
            <person name="Foley C.D."/>
            <person name="Franke A."/>
            <person name="Friedrich D."/>
            <person name="Gadbois L."/>
            <person name="Gearin G."/>
            <person name="Gearin C.R."/>
            <person name="Giannoukos G."/>
            <person name="Goode T."/>
            <person name="Graham J."/>
            <person name="Grandbois E."/>
            <person name="Grewal S."/>
            <person name="Gyaltsen K."/>
            <person name="Hafez N."/>
            <person name="Hagos B."/>
            <person name="Hall J."/>
            <person name="Henson C."/>
            <person name="Hollinger A."/>
            <person name="Honan T."/>
            <person name="Huard M.D."/>
            <person name="Hughes L."/>
            <person name="Hurhula B."/>
            <person name="Husby M.E."/>
            <person name="Kamat A."/>
            <person name="Kanga B."/>
            <person name="Kashin S."/>
            <person name="Khazanovich D."/>
            <person name="Kisner P."/>
            <person name="Lance K."/>
            <person name="Lara M."/>
            <person name="Lee W."/>
            <person name="Lennon N."/>
            <person name="Letendre F."/>
            <person name="LeVine R."/>
            <person name="Lipovsky A."/>
            <person name="Liu X."/>
            <person name="Liu J."/>
            <person name="Liu S."/>
            <person name="Lokyitsang T."/>
            <person name="Lokyitsang Y."/>
            <person name="Lubonja R."/>
            <person name="Lui A."/>
            <person name="MacDonald P."/>
            <person name="Magnisalis V."/>
            <person name="Maru K."/>
            <person name="Matthews C."/>
            <person name="McCusker W."/>
            <person name="McDonough S."/>
            <person name="Mehta T."/>
            <person name="Meldrim J."/>
            <person name="Meneus L."/>
            <person name="Mihai O."/>
            <person name="Mihalev A."/>
            <person name="Mihova T."/>
            <person name="Mittelman R."/>
            <person name="Mlenga V."/>
            <person name="Montmayeur A."/>
            <person name="Mulrain L."/>
            <person name="Navidi A."/>
            <person name="Naylor J."/>
            <person name="Negash T."/>
            <person name="Nguyen T."/>
            <person name="Nguyen N."/>
            <person name="Nicol R."/>
            <person name="Norbu C."/>
            <person name="Norbu N."/>
            <person name="Novod N."/>
            <person name="O'Neill B."/>
            <person name="Osman S."/>
            <person name="Markiewicz E."/>
            <person name="Oyono O.L."/>
            <person name="Patti C."/>
            <person name="Phunkhang P."/>
            <person name="Pierre F."/>
            <person name="Priest M."/>
            <person name="Raghuraman S."/>
            <person name="Rege F."/>
            <person name="Reyes R."/>
            <person name="Rise C."/>
            <person name="Rogov P."/>
            <person name="Ross K."/>
            <person name="Ryan E."/>
            <person name="Settipalli S."/>
            <person name="Shea T."/>
            <person name="Sherpa N."/>
            <person name="Shi L."/>
            <person name="Shih D."/>
            <person name="Sparrow T."/>
            <person name="Spaulding J."/>
            <person name="Stalker J."/>
            <person name="Stange-Thomann N."/>
            <person name="Stavropoulos S."/>
            <person name="Stone C."/>
            <person name="Strader C."/>
            <person name="Tesfaye S."/>
            <person name="Thomson T."/>
            <person name="Thoulutsang Y."/>
            <person name="Thoulutsang D."/>
            <person name="Topham K."/>
            <person name="Topping I."/>
            <person name="Tsamla T."/>
            <person name="Vassiliev H."/>
            <person name="Vo A."/>
            <person name="Wangchuk T."/>
            <person name="Wangdi T."/>
            <person name="Weiand M."/>
            <person name="Wilkinson J."/>
            <person name="Wilson A."/>
            <person name="Yadav S."/>
            <person name="Young G."/>
            <person name="Yu Q."/>
            <person name="Zembek L."/>
            <person name="Zhong D."/>
            <person name="Zimmer A."/>
            <person name="Zwirko Z."/>
            <person name="Jaffe D.B."/>
            <person name="Alvarez P."/>
            <person name="Brockman W."/>
            <person name="Butler J."/>
            <person name="Chin C."/>
            <person name="Gnerre S."/>
            <person name="Grabherr M."/>
            <person name="Kleber M."/>
            <person name="Mauceli E."/>
            <person name="MacCallum I."/>
        </authorList>
    </citation>
    <scope>NUCLEOTIDE SEQUENCE [LARGE SCALE GENOMIC DNA]</scope>
    <source>
        <strain evidence="9">Tucson 15081-1352.22</strain>
    </source>
</reference>
<feature type="domain" description="TROVE" evidence="7">
    <location>
        <begin position="29"/>
        <end position="383"/>
    </location>
</feature>
<comment type="subcellular location">
    <subcellularLocation>
        <location evidence="1">Cytoplasm</location>
    </subcellularLocation>
</comment>
<organism evidence="8 9">
    <name type="scientific">Drosophila mojavensis</name>
    <name type="common">Fruit fly</name>
    <dbReference type="NCBI Taxonomy" id="7230"/>
    <lineage>
        <taxon>Eukaryota</taxon>
        <taxon>Metazoa</taxon>
        <taxon>Ecdysozoa</taxon>
        <taxon>Arthropoda</taxon>
        <taxon>Hexapoda</taxon>
        <taxon>Insecta</taxon>
        <taxon>Pterygota</taxon>
        <taxon>Neoptera</taxon>
        <taxon>Endopterygota</taxon>
        <taxon>Diptera</taxon>
        <taxon>Brachycera</taxon>
        <taxon>Muscomorpha</taxon>
        <taxon>Ephydroidea</taxon>
        <taxon>Drosophilidae</taxon>
        <taxon>Drosophila</taxon>
    </lineage>
</organism>
<dbReference type="PROSITE" id="PS50988">
    <property type="entry name" value="TROVE"/>
    <property type="match status" value="1"/>
</dbReference>
<dbReference type="InParanoid" id="B4L487"/>
<dbReference type="Pfam" id="PF05731">
    <property type="entry name" value="TROVE"/>
    <property type="match status" value="1"/>
</dbReference>
<evidence type="ECO:0000256" key="2">
    <source>
        <dbReference type="ARBA" id="ARBA00007814"/>
    </source>
</evidence>
<evidence type="ECO:0000256" key="3">
    <source>
        <dbReference type="ARBA" id="ARBA00022490"/>
    </source>
</evidence>
<dbReference type="SMR" id="B4L487"/>
<name>B4L487_DROMO</name>
<keyword evidence="9" id="KW-1185">Reference proteome</keyword>
<dbReference type="InterPro" id="IPR008858">
    <property type="entry name" value="TROVE_dom"/>
</dbReference>
<comment type="similarity">
    <text evidence="2">Belongs to the Ro 60 kDa family.</text>
</comment>
<proteinExistence type="inferred from homology"/>
<dbReference type="EMBL" id="CH933810">
    <property type="protein sequence ID" value="EDW07365.2"/>
    <property type="molecule type" value="Genomic_DNA"/>
</dbReference>
<evidence type="ECO:0000256" key="4">
    <source>
        <dbReference type="ARBA" id="ARBA00022723"/>
    </source>
</evidence>
<dbReference type="GO" id="GO:0003723">
    <property type="term" value="F:RNA binding"/>
    <property type="evidence" value="ECO:0007669"/>
    <property type="project" value="UniProtKB-KW"/>
</dbReference>
<dbReference type="InterPro" id="IPR036465">
    <property type="entry name" value="vWFA_dom_sf"/>
</dbReference>
<dbReference type="OrthoDB" id="6098064at2759"/>
<evidence type="ECO:0000313" key="8">
    <source>
        <dbReference type="EMBL" id="EDW07365.2"/>
    </source>
</evidence>
<keyword evidence="6" id="KW-0687">Ribonucleoprotein</keyword>
<evidence type="ECO:0000313" key="9">
    <source>
        <dbReference type="Proteomes" id="UP000009192"/>
    </source>
</evidence>
<keyword evidence="5" id="KW-0694">RNA-binding</keyword>
<dbReference type="InterPro" id="IPR040322">
    <property type="entry name" value="TROVE2"/>
</dbReference>
<evidence type="ECO:0000259" key="7">
    <source>
        <dbReference type="PROSITE" id="PS50988"/>
    </source>
</evidence>
<protein>
    <recommendedName>
        <fullName evidence="7">TROVE domain-containing protein</fullName>
    </recommendedName>
</protein>
<sequence>MQKRLLLTAEVASSQQTDVNSNVSRELESAEEGTMLHIAPSAIDKLRRFCYLGRIKQPVYAPTTFDLTVEAHFEALRELCGKVNENELIECLRDVLDASNDQYLPRHDEAILVLAVYLSTCPDEKHRTLVRGYFAALVRTSQELFLFVKFVKQVQKLLDRKTPFSRTVRKAVLEWYQHQALDKLLHMWSLGDCNSAQHRELLQRCHYMSAKFDADKMAALRVVSAPSKDLINWPDYLEPLAQCKETIQGIANLRLTPNAEAALPLIEKMSLSYEHLPRRLVSDQKVVNLLMAKMTYDQMLQSWPTFLKLNRSNRHAQTCFTQRFFDPSELRAANVEPLRLLLQEARGFSRKKVITKGVVSPRPSSIIQKLYKQSFGFNKPLGLRLHITINLEMVYLRKYLLGRFRSIKYIDAVLAIAFGYFKCDPKVTVRIWYDKTGKLKALPWTPAMSVDEAKATCESQKVVKIKQTLIDVIDDALQDTEQTYDVFLVLVPCGTRGNQRNKSEQLCKRLDEYREKRNKDAKFIILSLRQQHGSMGYSSERNENILELCSISEQTPRLINAFAHVEVINHMI</sequence>
<dbReference type="GO" id="GO:0046872">
    <property type="term" value="F:metal ion binding"/>
    <property type="evidence" value="ECO:0007669"/>
    <property type="project" value="UniProtKB-KW"/>
</dbReference>
<dbReference type="Pfam" id="PF25045">
    <property type="entry name" value="vWA_Ro60"/>
    <property type="match status" value="1"/>
</dbReference>
<dbReference type="GO" id="GO:0005737">
    <property type="term" value="C:cytoplasm"/>
    <property type="evidence" value="ECO:0007669"/>
    <property type="project" value="UniProtKB-SubCell"/>
</dbReference>
<dbReference type="InterPro" id="IPR037214">
    <property type="entry name" value="TROVE_dom_sf"/>
</dbReference>
<dbReference type="PANTHER" id="PTHR14202">
    <property type="entry name" value="60 KDA RIBONUCLEOPROTEIN SSA/RO"/>
    <property type="match status" value="1"/>
</dbReference>
<dbReference type="Gene3D" id="3.40.50.410">
    <property type="entry name" value="von Willebrand factor, type A domain"/>
    <property type="match status" value="1"/>
</dbReference>
<keyword evidence="4" id="KW-0479">Metal-binding</keyword>
<dbReference type="KEGG" id="dmo:Dmoj_GI15703"/>
<evidence type="ECO:0000256" key="5">
    <source>
        <dbReference type="ARBA" id="ARBA00022884"/>
    </source>
</evidence>
<dbReference type="GO" id="GO:1990904">
    <property type="term" value="C:ribonucleoprotein complex"/>
    <property type="evidence" value="ECO:0007669"/>
    <property type="project" value="UniProtKB-KW"/>
</dbReference>
<dbReference type="PANTHER" id="PTHR14202:SF0">
    <property type="entry name" value="RNA-BINDING PROTEIN RO60"/>
    <property type="match status" value="1"/>
</dbReference>
<keyword evidence="3" id="KW-0963">Cytoplasm</keyword>
<dbReference type="InterPro" id="IPR056800">
    <property type="entry name" value="vWA_Ro60"/>
</dbReference>
<dbReference type="Proteomes" id="UP000009192">
    <property type="component" value="Unassembled WGS sequence"/>
</dbReference>
<dbReference type="SUPFAM" id="SSF140864">
    <property type="entry name" value="TROVE domain-like"/>
    <property type="match status" value="1"/>
</dbReference>
<evidence type="ECO:0000256" key="1">
    <source>
        <dbReference type="ARBA" id="ARBA00004496"/>
    </source>
</evidence>
<evidence type="ECO:0000256" key="6">
    <source>
        <dbReference type="ARBA" id="ARBA00023274"/>
    </source>
</evidence>
<dbReference type="eggNOG" id="KOG4465">
    <property type="taxonomic scope" value="Eukaryota"/>
</dbReference>
<dbReference type="HOGENOM" id="CLU_442969_0_0_1"/>
<accession>B4L487</accession>
<dbReference type="FunCoup" id="B4L487">
    <property type="interactions" value="64"/>
</dbReference>